<feature type="chain" id="PRO_5030989318" evidence="1">
    <location>
        <begin position="21"/>
        <end position="579"/>
    </location>
</feature>
<evidence type="ECO:0000313" key="2">
    <source>
        <dbReference type="EMBL" id="NYE72993.1"/>
    </source>
</evidence>
<accession>A0A7Y9I9V8</accession>
<evidence type="ECO:0000313" key="3">
    <source>
        <dbReference type="Proteomes" id="UP000569914"/>
    </source>
</evidence>
<organism evidence="2 3">
    <name type="scientific">Microlunatus parietis</name>
    <dbReference type="NCBI Taxonomy" id="682979"/>
    <lineage>
        <taxon>Bacteria</taxon>
        <taxon>Bacillati</taxon>
        <taxon>Actinomycetota</taxon>
        <taxon>Actinomycetes</taxon>
        <taxon>Propionibacteriales</taxon>
        <taxon>Propionibacteriaceae</taxon>
        <taxon>Microlunatus</taxon>
    </lineage>
</organism>
<dbReference type="Proteomes" id="UP000569914">
    <property type="component" value="Unassembled WGS sequence"/>
</dbReference>
<protein>
    <submittedName>
        <fullName evidence="2">Putative aldouronate transport system substrate-binding protein</fullName>
    </submittedName>
</protein>
<evidence type="ECO:0000256" key="1">
    <source>
        <dbReference type="SAM" id="SignalP"/>
    </source>
</evidence>
<dbReference type="EMBL" id="JACCBU010000001">
    <property type="protein sequence ID" value="NYE72993.1"/>
    <property type="molecule type" value="Genomic_DNA"/>
</dbReference>
<gene>
    <name evidence="2" type="ORF">BKA15_004322</name>
</gene>
<dbReference type="PANTHER" id="PTHR43649">
    <property type="entry name" value="ARABINOSE-BINDING PROTEIN-RELATED"/>
    <property type="match status" value="1"/>
</dbReference>
<dbReference type="PANTHER" id="PTHR43649:SF12">
    <property type="entry name" value="DIACETYLCHITOBIOSE BINDING PROTEIN DASA"/>
    <property type="match status" value="1"/>
</dbReference>
<keyword evidence="3" id="KW-1185">Reference proteome</keyword>
<reference evidence="2 3" key="1">
    <citation type="submission" date="2020-07" db="EMBL/GenBank/DDBJ databases">
        <title>Sequencing the genomes of 1000 actinobacteria strains.</title>
        <authorList>
            <person name="Klenk H.-P."/>
        </authorList>
    </citation>
    <scope>NUCLEOTIDE SEQUENCE [LARGE SCALE GENOMIC DNA]</scope>
    <source>
        <strain evidence="2 3">DSM 22083</strain>
    </source>
</reference>
<dbReference type="PROSITE" id="PS51257">
    <property type="entry name" value="PROKAR_LIPOPROTEIN"/>
    <property type="match status" value="1"/>
</dbReference>
<proteinExistence type="predicted"/>
<comment type="caution">
    <text evidence="2">The sequence shown here is derived from an EMBL/GenBank/DDBJ whole genome shotgun (WGS) entry which is preliminary data.</text>
</comment>
<dbReference type="AlphaFoldDB" id="A0A7Y9I9V8"/>
<dbReference type="RefSeq" id="WP_179754167.1">
    <property type="nucleotide sequence ID" value="NZ_JACCBU010000001.1"/>
</dbReference>
<dbReference type="Gene3D" id="3.40.190.10">
    <property type="entry name" value="Periplasmic binding protein-like II"/>
    <property type="match status" value="2"/>
</dbReference>
<dbReference type="InterPro" id="IPR050490">
    <property type="entry name" value="Bact_solute-bd_prot1"/>
</dbReference>
<name>A0A7Y9I9V8_9ACTN</name>
<dbReference type="SUPFAM" id="SSF53850">
    <property type="entry name" value="Periplasmic binding protein-like II"/>
    <property type="match status" value="1"/>
</dbReference>
<sequence>MNPIRRRSLLGAGTATAALAASGWLAGCTGEQGGGGDRPKSLQDVPIKELGPETPGVNYPEGYVGARATVVEPFGDGSTEFRVVVPQDAEVVGDWNKNTMTSWFEKRTGVKIKFTSVLAAATDGSPDLTKVNAMLSSGDLPDAFLGLPFSNDQVSLYGQQGLFVALDEYIDVYAPHMRQLRSDYPGHQALTQATDGKVYQFAGINDCYHCASSPGRAWINQRYLDQVGAELPTTTEELREVLKLLQEKDPTPKGNLIPFAASVENPVDTFIMNAFLYNPGGSASGGWLALADGRVEFVATKPEWREALRFLRTLHDDGTLGRDAFTMTDAALLQAGNQGRLGFVRAYYWGSFSDIEYQPGALWKDYVAVPPLRGPAGVQYARWDHFGYKTSPLVITSACKQPEILVQWADAQMELEAFQHHVAGNQGENWDWSKKGAKGINGKQALYELKAYPPPAGTSWNQFGAMYNSNDARLGIQINEANPNFEAELYRAAQSYQPFAEPETMQVPPLIFDDTDAATKADTAATIYNRVRTALASFAIGETDINDDRAWDDYVASFDEIGIKAYLELYQRAYDKRPK</sequence>
<keyword evidence="1" id="KW-0732">Signal</keyword>
<feature type="signal peptide" evidence="1">
    <location>
        <begin position="1"/>
        <end position="20"/>
    </location>
</feature>